<reference evidence="2 3" key="1">
    <citation type="submission" date="2024-02" db="EMBL/GenBank/DDBJ databases">
        <title>Discinaceae phylogenomics.</title>
        <authorList>
            <person name="Dirks A.C."/>
            <person name="James T.Y."/>
        </authorList>
    </citation>
    <scope>NUCLEOTIDE SEQUENCE [LARGE SCALE GENOMIC DNA]</scope>
    <source>
        <strain evidence="2 3">ACD0624</strain>
    </source>
</reference>
<name>A0ABR3G6F3_9PEZI</name>
<feature type="compositionally biased region" description="Basic and acidic residues" evidence="1">
    <location>
        <begin position="84"/>
        <end position="96"/>
    </location>
</feature>
<protein>
    <submittedName>
        <fullName evidence="2">Uncharacterized protein</fullName>
    </submittedName>
</protein>
<keyword evidence="3" id="KW-1185">Reference proteome</keyword>
<organism evidence="2 3">
    <name type="scientific">Discina gigas</name>
    <dbReference type="NCBI Taxonomy" id="1032678"/>
    <lineage>
        <taxon>Eukaryota</taxon>
        <taxon>Fungi</taxon>
        <taxon>Dikarya</taxon>
        <taxon>Ascomycota</taxon>
        <taxon>Pezizomycotina</taxon>
        <taxon>Pezizomycetes</taxon>
        <taxon>Pezizales</taxon>
        <taxon>Discinaceae</taxon>
        <taxon>Discina</taxon>
    </lineage>
</organism>
<sequence>MEPAVSYQPLSFAARIEADEQRYAALMTQAKDSLARIQEIGEGFGKVREAHDAREDEQAVRAMALLSRIAAEAAETGIGEKMEISQEDKGVEKQDQTMEGNEQIDGENRMEEDDGMEVDMAMEGGGPSIPGKGHHKLDDSDFTGLMERAKQLLERISMDEDQVVRRIQAKQEAKKMWTEEESDAFWNSM</sequence>
<dbReference type="EMBL" id="JBBBZM010000238">
    <property type="protein sequence ID" value="KAL0631524.1"/>
    <property type="molecule type" value="Genomic_DNA"/>
</dbReference>
<evidence type="ECO:0000313" key="2">
    <source>
        <dbReference type="EMBL" id="KAL0631524.1"/>
    </source>
</evidence>
<feature type="region of interest" description="Disordered" evidence="1">
    <location>
        <begin position="84"/>
        <end position="107"/>
    </location>
</feature>
<accession>A0ABR3G6F3</accession>
<dbReference type="Proteomes" id="UP001447188">
    <property type="component" value="Unassembled WGS sequence"/>
</dbReference>
<evidence type="ECO:0000313" key="3">
    <source>
        <dbReference type="Proteomes" id="UP001447188"/>
    </source>
</evidence>
<proteinExistence type="predicted"/>
<gene>
    <name evidence="2" type="ORF">Q9L58_009609</name>
</gene>
<comment type="caution">
    <text evidence="2">The sequence shown here is derived from an EMBL/GenBank/DDBJ whole genome shotgun (WGS) entry which is preliminary data.</text>
</comment>
<evidence type="ECO:0000256" key="1">
    <source>
        <dbReference type="SAM" id="MobiDB-lite"/>
    </source>
</evidence>